<evidence type="ECO:0000313" key="1">
    <source>
        <dbReference type="EMBL" id="PFB10366.1"/>
    </source>
</evidence>
<evidence type="ECO:0000313" key="2">
    <source>
        <dbReference type="Proteomes" id="UP000220397"/>
    </source>
</evidence>
<dbReference type="EMBL" id="NTUS01000005">
    <property type="protein sequence ID" value="PFB10366.1"/>
    <property type="molecule type" value="Genomic_DNA"/>
</dbReference>
<organism evidence="1 2">
    <name type="scientific">Bacillus thuringiensis</name>
    <dbReference type="NCBI Taxonomy" id="1428"/>
    <lineage>
        <taxon>Bacteria</taxon>
        <taxon>Bacillati</taxon>
        <taxon>Bacillota</taxon>
        <taxon>Bacilli</taxon>
        <taxon>Bacillales</taxon>
        <taxon>Bacillaceae</taxon>
        <taxon>Bacillus</taxon>
        <taxon>Bacillus cereus group</taxon>
    </lineage>
</organism>
<dbReference type="AlphaFoldDB" id="A0A9X6SHI6"/>
<dbReference type="Proteomes" id="UP000220397">
    <property type="component" value="Unassembled WGS sequence"/>
</dbReference>
<protein>
    <submittedName>
        <fullName evidence="1">Uncharacterized protein</fullName>
    </submittedName>
</protein>
<dbReference type="RefSeq" id="WP_097807808.1">
    <property type="nucleotide sequence ID" value="NZ_NTRM01000027.1"/>
</dbReference>
<name>A0A9X6SHI6_BACTU</name>
<proteinExistence type="predicted"/>
<accession>A0A9X6SHI6</accession>
<sequence>MGDKKNAVLIGLLSATLGLEYIQAALPEGLLDSKAEKFNATIDEISPKVRRELFTKALEELLTNF</sequence>
<gene>
    <name evidence="1" type="ORF">CN398_00740</name>
</gene>
<comment type="caution">
    <text evidence="1">The sequence shown here is derived from an EMBL/GenBank/DDBJ whole genome shotgun (WGS) entry which is preliminary data.</text>
</comment>
<reference evidence="1 2" key="1">
    <citation type="submission" date="2017-09" db="EMBL/GenBank/DDBJ databases">
        <title>Large-scale bioinformatics analysis of Bacillus genomes uncovers conserved roles of natural products in bacterial physiology.</title>
        <authorList>
            <consortium name="Agbiome Team Llc"/>
            <person name="Bleich R.M."/>
            <person name="Kirk G.J."/>
            <person name="Santa Maria K.C."/>
            <person name="Allen S.E."/>
            <person name="Farag S."/>
            <person name="Shank E.A."/>
            <person name="Bowers A."/>
        </authorList>
    </citation>
    <scope>NUCLEOTIDE SEQUENCE [LARGE SCALE GENOMIC DNA]</scope>
    <source>
        <strain evidence="1 2">AFS015413</strain>
    </source>
</reference>